<dbReference type="PIRSF" id="PIRSF006648">
    <property type="entry name" value="DrrB"/>
    <property type="match status" value="1"/>
</dbReference>
<evidence type="ECO:0000313" key="8">
    <source>
        <dbReference type="EMBL" id="AMY24714.1"/>
    </source>
</evidence>
<dbReference type="OrthoDB" id="3217868at2"/>
<keyword evidence="5" id="KW-0046">Antibiotic resistance</keyword>
<dbReference type="GO" id="GO:0046677">
    <property type="term" value="P:response to antibiotic"/>
    <property type="evidence" value="ECO:0007669"/>
    <property type="project" value="UniProtKB-KW"/>
</dbReference>
<feature type="transmembrane region" description="Helical" evidence="6">
    <location>
        <begin position="179"/>
        <end position="200"/>
    </location>
</feature>
<keyword evidence="4 6" id="KW-0472">Membrane</keyword>
<dbReference type="Proteomes" id="UP000076038">
    <property type="component" value="Chromosome"/>
</dbReference>
<dbReference type="RefSeq" id="WP_048320218.1">
    <property type="nucleotide sequence ID" value="NZ_CP015220.1"/>
</dbReference>
<evidence type="ECO:0000256" key="3">
    <source>
        <dbReference type="ARBA" id="ARBA00022989"/>
    </source>
</evidence>
<protein>
    <recommendedName>
        <fullName evidence="7">ABC-2 type transporter transmembrane domain-containing protein</fullName>
    </recommendedName>
</protein>
<feature type="transmembrane region" description="Helical" evidence="6">
    <location>
        <begin position="70"/>
        <end position="94"/>
    </location>
</feature>
<name>A0A143QP63_RHOFA</name>
<evidence type="ECO:0000313" key="9">
    <source>
        <dbReference type="Proteomes" id="UP000076038"/>
    </source>
</evidence>
<feature type="domain" description="ABC-2 type transporter transmembrane" evidence="7">
    <location>
        <begin position="17"/>
        <end position="223"/>
    </location>
</feature>
<dbReference type="PANTHER" id="PTHR43027:SF2">
    <property type="entry name" value="TRANSPORT PERMEASE PROTEIN"/>
    <property type="match status" value="1"/>
</dbReference>
<comment type="subcellular location">
    <subcellularLocation>
        <location evidence="1">Membrane</location>
        <topology evidence="1">Multi-pass membrane protein</topology>
    </subcellularLocation>
</comment>
<feature type="transmembrane region" description="Helical" evidence="6">
    <location>
        <begin position="149"/>
        <end position="173"/>
    </location>
</feature>
<evidence type="ECO:0000256" key="5">
    <source>
        <dbReference type="ARBA" id="ARBA00023251"/>
    </source>
</evidence>
<keyword evidence="9" id="KW-1185">Reference proteome</keyword>
<evidence type="ECO:0000256" key="1">
    <source>
        <dbReference type="ARBA" id="ARBA00004141"/>
    </source>
</evidence>
<dbReference type="Pfam" id="PF01061">
    <property type="entry name" value="ABC2_membrane"/>
    <property type="match status" value="1"/>
</dbReference>
<dbReference type="InterPro" id="IPR000412">
    <property type="entry name" value="ABC_2_transport"/>
</dbReference>
<feature type="transmembrane region" description="Helical" evidence="6">
    <location>
        <begin position="35"/>
        <end position="58"/>
    </location>
</feature>
<gene>
    <name evidence="8" type="ORF">A3Q41_03423</name>
</gene>
<dbReference type="AlphaFoldDB" id="A0A143QP63"/>
<reference evidence="9" key="2">
    <citation type="submission" date="2016-04" db="EMBL/GenBank/DDBJ databases">
        <title>Complete Genome and Plasmid Sequences for Rhodococcus fascians D188 and Draft Sequences for Rhodococcus spp. Isolates PBTS 1 and PBTS 2.</title>
        <authorList>
            <person name="Stamer R."/>
            <person name="Vereecke D."/>
            <person name="Zhang Y."/>
            <person name="Schilkey F."/>
            <person name="Devitt N."/>
            <person name="Randall J."/>
        </authorList>
    </citation>
    <scope>NUCLEOTIDE SEQUENCE [LARGE SCALE GENOMIC DNA]</scope>
    <source>
        <strain evidence="9">PBTS2</strain>
    </source>
</reference>
<proteinExistence type="predicted"/>
<dbReference type="InterPro" id="IPR052902">
    <property type="entry name" value="ABC-2_transporter"/>
</dbReference>
<evidence type="ECO:0000256" key="4">
    <source>
        <dbReference type="ARBA" id="ARBA00023136"/>
    </source>
</evidence>
<dbReference type="GO" id="GO:0043190">
    <property type="term" value="C:ATP-binding cassette (ABC) transporter complex"/>
    <property type="evidence" value="ECO:0007669"/>
    <property type="project" value="InterPro"/>
</dbReference>
<organism evidence="8 9">
    <name type="scientific">Rhodococcoides fascians</name>
    <name type="common">Rhodococcus fascians</name>
    <dbReference type="NCBI Taxonomy" id="1828"/>
    <lineage>
        <taxon>Bacteria</taxon>
        <taxon>Bacillati</taxon>
        <taxon>Actinomycetota</taxon>
        <taxon>Actinomycetes</taxon>
        <taxon>Mycobacteriales</taxon>
        <taxon>Nocardiaceae</taxon>
        <taxon>Rhodococcoides</taxon>
    </lineage>
</organism>
<dbReference type="KEGG" id="rhs:A3Q41_03423"/>
<reference evidence="8 9" key="1">
    <citation type="journal article" date="2016" name="Genome Announc.">
        <title>Complete Genome and Plasmid Sequences for Rhodococcus fascians D188 and Draft Sequences for Rhodococcus Isolates PBTS 1 and PBTS 2.</title>
        <authorList>
            <person name="Stamler R.A."/>
            <person name="Vereecke D."/>
            <person name="Zhang Y."/>
            <person name="Schilkey F."/>
            <person name="Devitt N."/>
            <person name="Randall J.J."/>
        </authorList>
    </citation>
    <scope>NUCLEOTIDE SEQUENCE [LARGE SCALE GENOMIC DNA]</scope>
    <source>
        <strain evidence="8 9">PBTS2</strain>
    </source>
</reference>
<sequence>MTAHDIHAAPRPGLRATRALVGAEMRMVTRDTAGLIVPIALPVLVLVMNGSGTSAEIVGPGAMTAFDRFVLPLALTMIIAVIGIVNMPSFLALYRKSGVLKRLSTTPIGPTQVLAAQVITSAVQATLGIGIALTAAALLFGITPPHNPILVAAILVLGAAAMYSLGIVVAAVAPTANSAVAIGLTLFLILGAGGGLFGPVADLPGPLIAVGELLPFGATVTALGSAWAGTPIDIAGPIGLGATVVVGTACAIRLFRWS</sequence>
<keyword evidence="2 6" id="KW-0812">Transmembrane</keyword>
<feature type="transmembrane region" description="Helical" evidence="6">
    <location>
        <begin position="234"/>
        <end position="255"/>
    </location>
</feature>
<dbReference type="GO" id="GO:0140359">
    <property type="term" value="F:ABC-type transporter activity"/>
    <property type="evidence" value="ECO:0007669"/>
    <property type="project" value="InterPro"/>
</dbReference>
<evidence type="ECO:0000259" key="7">
    <source>
        <dbReference type="Pfam" id="PF01061"/>
    </source>
</evidence>
<feature type="transmembrane region" description="Helical" evidence="6">
    <location>
        <begin position="207"/>
        <end position="228"/>
    </location>
</feature>
<dbReference type="PATRIC" id="fig|1653479.3.peg.3474"/>
<feature type="transmembrane region" description="Helical" evidence="6">
    <location>
        <begin position="114"/>
        <end position="142"/>
    </location>
</feature>
<dbReference type="InterPro" id="IPR013525">
    <property type="entry name" value="ABC2_TM"/>
</dbReference>
<keyword evidence="3 6" id="KW-1133">Transmembrane helix</keyword>
<accession>A0A143QP63</accession>
<evidence type="ECO:0000256" key="2">
    <source>
        <dbReference type="ARBA" id="ARBA00022692"/>
    </source>
</evidence>
<dbReference type="EMBL" id="CP015220">
    <property type="protein sequence ID" value="AMY24714.1"/>
    <property type="molecule type" value="Genomic_DNA"/>
</dbReference>
<dbReference type="PANTHER" id="PTHR43027">
    <property type="entry name" value="DOXORUBICIN RESISTANCE ABC TRANSPORTER PERMEASE PROTEIN DRRC-RELATED"/>
    <property type="match status" value="1"/>
</dbReference>
<evidence type="ECO:0000256" key="6">
    <source>
        <dbReference type="SAM" id="Phobius"/>
    </source>
</evidence>